<dbReference type="Proteomes" id="UP000053105">
    <property type="component" value="Unassembled WGS sequence"/>
</dbReference>
<dbReference type="SUPFAM" id="SSF51445">
    <property type="entry name" value="(Trans)glycosidases"/>
    <property type="match status" value="1"/>
</dbReference>
<dbReference type="InterPro" id="IPR017853">
    <property type="entry name" value="GH"/>
</dbReference>
<comment type="similarity">
    <text evidence="1 4">Belongs to the glycosyl hydrolase 56 family.</text>
</comment>
<reference evidence="5 6" key="1">
    <citation type="submission" date="2015-07" db="EMBL/GenBank/DDBJ databases">
        <title>The genome of Melipona quadrifasciata.</title>
        <authorList>
            <person name="Pan H."/>
            <person name="Kapheim K."/>
        </authorList>
    </citation>
    <scope>NUCLEOTIDE SEQUENCE [LARGE SCALE GENOMIC DNA]</scope>
    <source>
        <strain evidence="5">0111107301</strain>
        <tissue evidence="5">Whole body</tissue>
    </source>
</reference>
<evidence type="ECO:0000256" key="2">
    <source>
        <dbReference type="ARBA" id="ARBA00023157"/>
    </source>
</evidence>
<feature type="non-terminal residue" evidence="5">
    <location>
        <position position="1"/>
    </location>
</feature>
<dbReference type="EMBL" id="KQ435711">
    <property type="protein sequence ID" value="KOX79591.1"/>
    <property type="molecule type" value="Genomic_DNA"/>
</dbReference>
<keyword evidence="4" id="KW-0378">Hydrolase</keyword>
<evidence type="ECO:0000313" key="6">
    <source>
        <dbReference type="Proteomes" id="UP000053105"/>
    </source>
</evidence>
<proteinExistence type="inferred from homology"/>
<dbReference type="PANTHER" id="PTHR11769:SF35">
    <property type="entry name" value="HYALURONIDASE"/>
    <property type="match status" value="1"/>
</dbReference>
<dbReference type="AlphaFoldDB" id="A0A0N0BJX2"/>
<dbReference type="EC" id="3.2.1.35" evidence="4"/>
<dbReference type="STRING" id="166423.A0A0N0BJX2"/>
<dbReference type="InterPro" id="IPR018155">
    <property type="entry name" value="Hyaluronidase"/>
</dbReference>
<sequence length="155" mass="17812">NTDSCASPFRMSWLFELQDVFLPSVYLRLSLTSNQRVGLVGGRVKEALRIARQMMTRKQVLPYYWYKYQDQRETNLSKDDLEATLKKIINLGADGLIIWGSSSDINTKQKCVEFREYLNNDLGPTVNRLRRTALGLTRCISTLTDNEIDVSVDQV</sequence>
<dbReference type="PANTHER" id="PTHR11769">
    <property type="entry name" value="HYALURONIDASE"/>
    <property type="match status" value="1"/>
</dbReference>
<evidence type="ECO:0000256" key="3">
    <source>
        <dbReference type="ARBA" id="ARBA00023180"/>
    </source>
</evidence>
<keyword evidence="3" id="KW-0325">Glycoprotein</keyword>
<dbReference type="InterPro" id="IPR013785">
    <property type="entry name" value="Aldolase_TIM"/>
</dbReference>
<gene>
    <name evidence="5" type="ORF">WN51_02857</name>
</gene>
<dbReference type="InterPro" id="IPR001329">
    <property type="entry name" value="Venom_Hyaluronidase"/>
</dbReference>
<keyword evidence="4" id="KW-0326">Glycosidase</keyword>
<keyword evidence="6" id="KW-1185">Reference proteome</keyword>
<dbReference type="GO" id="GO:0006952">
    <property type="term" value="P:defense response"/>
    <property type="evidence" value="ECO:0007669"/>
    <property type="project" value="InterPro"/>
</dbReference>
<dbReference type="Pfam" id="PF01630">
    <property type="entry name" value="Glyco_hydro_56"/>
    <property type="match status" value="1"/>
</dbReference>
<organism evidence="5 6">
    <name type="scientific">Melipona quadrifasciata</name>
    <dbReference type="NCBI Taxonomy" id="166423"/>
    <lineage>
        <taxon>Eukaryota</taxon>
        <taxon>Metazoa</taxon>
        <taxon>Ecdysozoa</taxon>
        <taxon>Arthropoda</taxon>
        <taxon>Hexapoda</taxon>
        <taxon>Insecta</taxon>
        <taxon>Pterygota</taxon>
        <taxon>Neoptera</taxon>
        <taxon>Endopterygota</taxon>
        <taxon>Hymenoptera</taxon>
        <taxon>Apocrita</taxon>
        <taxon>Aculeata</taxon>
        <taxon>Apoidea</taxon>
        <taxon>Anthophila</taxon>
        <taxon>Apidae</taxon>
        <taxon>Melipona</taxon>
    </lineage>
</organism>
<evidence type="ECO:0000256" key="4">
    <source>
        <dbReference type="RuleBase" id="RU610713"/>
    </source>
</evidence>
<dbReference type="GO" id="GO:0030214">
    <property type="term" value="P:hyaluronan catabolic process"/>
    <property type="evidence" value="ECO:0007669"/>
    <property type="project" value="TreeGrafter"/>
</dbReference>
<dbReference type="Gene3D" id="3.20.20.70">
    <property type="entry name" value="Aldolase class I"/>
    <property type="match status" value="1"/>
</dbReference>
<dbReference type="OrthoDB" id="5796153at2759"/>
<keyword evidence="2" id="KW-1015">Disulfide bond</keyword>
<accession>A0A0N0BJX2</accession>
<dbReference type="PRINTS" id="PR00847">
    <property type="entry name" value="HYALURONDASE"/>
</dbReference>
<evidence type="ECO:0000313" key="5">
    <source>
        <dbReference type="EMBL" id="KOX79591.1"/>
    </source>
</evidence>
<dbReference type="GO" id="GO:0004415">
    <property type="term" value="F:hyalurononglucosaminidase activity"/>
    <property type="evidence" value="ECO:0007669"/>
    <property type="project" value="UniProtKB-UniRule"/>
</dbReference>
<dbReference type="GO" id="GO:0005975">
    <property type="term" value="P:carbohydrate metabolic process"/>
    <property type="evidence" value="ECO:0007669"/>
    <property type="project" value="InterPro"/>
</dbReference>
<evidence type="ECO:0000256" key="1">
    <source>
        <dbReference type="ARBA" id="ARBA00008871"/>
    </source>
</evidence>
<comment type="catalytic activity">
    <reaction evidence="4">
        <text>Random hydrolysis of (1-&gt;4)-linkages between N-acetyl-beta-D-glucosamine and D-glucuronate residues in hyaluronate.</text>
        <dbReference type="EC" id="3.2.1.35"/>
    </reaction>
</comment>
<protein>
    <recommendedName>
        <fullName evidence="4">Hyaluronidase</fullName>
        <ecNumber evidence="4">3.2.1.35</ecNumber>
    </recommendedName>
</protein>
<name>A0A0N0BJX2_9HYME</name>